<protein>
    <submittedName>
        <fullName evidence="1">Uncharacterized protein</fullName>
    </submittedName>
</protein>
<evidence type="ECO:0000313" key="1">
    <source>
        <dbReference type="EMBL" id="KAJ8667209.1"/>
    </source>
</evidence>
<evidence type="ECO:0000313" key="2">
    <source>
        <dbReference type="Proteomes" id="UP001239111"/>
    </source>
</evidence>
<gene>
    <name evidence="1" type="ORF">QAD02_008871</name>
</gene>
<dbReference type="Proteomes" id="UP001239111">
    <property type="component" value="Chromosome 4"/>
</dbReference>
<sequence>MCGGALITKNHVLTAAHCLYDLDLQDIQIVAASSNLRFQQRKIYRLNSSISYDEWAGMHELTDTGFHDIAVIELDVQDTKIEPVSLTKLSDSELVGKKVTLAGWGDSNNDDEPPSLLQKVSLTILDKEDCEKRVSSVWNKQCKLSSWMMCIAAEPWALGSNGDSGSPILDANNDIVGVLSAVSEGTLDMAKCVNSIMQASYYKKFIREVTMGEANF</sequence>
<comment type="caution">
    <text evidence="1">The sequence shown here is derived from an EMBL/GenBank/DDBJ whole genome shotgun (WGS) entry which is preliminary data.</text>
</comment>
<dbReference type="EMBL" id="CM056744">
    <property type="protein sequence ID" value="KAJ8667209.1"/>
    <property type="molecule type" value="Genomic_DNA"/>
</dbReference>
<proteinExistence type="predicted"/>
<organism evidence="1 2">
    <name type="scientific">Eretmocerus hayati</name>
    <dbReference type="NCBI Taxonomy" id="131215"/>
    <lineage>
        <taxon>Eukaryota</taxon>
        <taxon>Metazoa</taxon>
        <taxon>Ecdysozoa</taxon>
        <taxon>Arthropoda</taxon>
        <taxon>Hexapoda</taxon>
        <taxon>Insecta</taxon>
        <taxon>Pterygota</taxon>
        <taxon>Neoptera</taxon>
        <taxon>Endopterygota</taxon>
        <taxon>Hymenoptera</taxon>
        <taxon>Apocrita</taxon>
        <taxon>Proctotrupomorpha</taxon>
        <taxon>Chalcidoidea</taxon>
        <taxon>Aphelinidae</taxon>
        <taxon>Aphelininae</taxon>
        <taxon>Eretmocerus</taxon>
    </lineage>
</organism>
<accession>A0ACC2N7M1</accession>
<name>A0ACC2N7M1_9HYME</name>
<keyword evidence="2" id="KW-1185">Reference proteome</keyword>
<reference evidence="1" key="1">
    <citation type="submission" date="2023-04" db="EMBL/GenBank/DDBJ databases">
        <title>A chromosome-level genome assembly of the parasitoid wasp Eretmocerus hayati.</title>
        <authorList>
            <person name="Zhong Y."/>
            <person name="Liu S."/>
            <person name="Liu Y."/>
        </authorList>
    </citation>
    <scope>NUCLEOTIDE SEQUENCE</scope>
    <source>
        <strain evidence="1">ZJU_SS_LIU_2023</strain>
    </source>
</reference>